<evidence type="ECO:0000256" key="1">
    <source>
        <dbReference type="ARBA" id="ARBA00022801"/>
    </source>
</evidence>
<keyword evidence="3" id="KW-0547">Nucleotide-binding</keyword>
<dbReference type="GO" id="GO:0015949">
    <property type="term" value="P:nucleobase-containing small molecule interconversion"/>
    <property type="evidence" value="ECO:0007669"/>
    <property type="project" value="TreeGrafter"/>
</dbReference>
<dbReference type="NCBIfam" id="TIGR02274">
    <property type="entry name" value="dCTP_deam"/>
    <property type="match status" value="1"/>
</dbReference>
<reference evidence="4 5" key="1">
    <citation type="journal article" date="2015" name="Nature">
        <title>rRNA introns, odd ribosomes, and small enigmatic genomes across a large radiation of phyla.</title>
        <authorList>
            <person name="Brown C.T."/>
            <person name="Hug L.A."/>
            <person name="Thomas B.C."/>
            <person name="Sharon I."/>
            <person name="Castelle C.J."/>
            <person name="Singh A."/>
            <person name="Wilkins M.J."/>
            <person name="Williams K.H."/>
            <person name="Banfield J.F."/>
        </authorList>
    </citation>
    <scope>NUCLEOTIDE SEQUENCE [LARGE SCALE GENOMIC DNA]</scope>
</reference>
<protein>
    <recommendedName>
        <fullName evidence="3">dCTP deaminase, dUMP-forming</fullName>
        <ecNumber evidence="3">3.5.4.30</ecNumber>
    </recommendedName>
    <alternativeName>
        <fullName evidence="3">Bifunctional dCTP deaminase:dUTPase</fullName>
    </alternativeName>
    <alternativeName>
        <fullName evidence="3">DCD-DUT</fullName>
    </alternativeName>
</protein>
<comment type="catalytic activity">
    <reaction evidence="3">
        <text>dCTP + 2 H2O = dUMP + NH4(+) + diphosphate</text>
        <dbReference type="Rhea" id="RHEA:19205"/>
        <dbReference type="ChEBI" id="CHEBI:15377"/>
        <dbReference type="ChEBI" id="CHEBI:28938"/>
        <dbReference type="ChEBI" id="CHEBI:33019"/>
        <dbReference type="ChEBI" id="CHEBI:61481"/>
        <dbReference type="ChEBI" id="CHEBI:246422"/>
        <dbReference type="EC" id="3.5.4.30"/>
    </reaction>
</comment>
<dbReference type="InterPro" id="IPR011962">
    <property type="entry name" value="dCTP_deaminase"/>
</dbReference>
<feature type="binding site" evidence="3">
    <location>
        <begin position="103"/>
        <end position="108"/>
    </location>
    <ligand>
        <name>dCTP</name>
        <dbReference type="ChEBI" id="CHEBI:61481"/>
    </ligand>
</feature>
<dbReference type="PANTHER" id="PTHR42680">
    <property type="entry name" value="DCTP DEAMINASE"/>
    <property type="match status" value="1"/>
</dbReference>
<dbReference type="InterPro" id="IPR033704">
    <property type="entry name" value="dUTPase_trimeric"/>
</dbReference>
<feature type="binding site" evidence="3">
    <location>
        <begin position="128"/>
        <end position="130"/>
    </location>
    <ligand>
        <name>dCTP</name>
        <dbReference type="ChEBI" id="CHEBI:61481"/>
    </ligand>
</feature>
<gene>
    <name evidence="3" type="primary">dcd</name>
    <name evidence="4" type="ORF">UU38_C0001G0013</name>
</gene>
<comment type="caution">
    <text evidence="3">Lacks conserved residue(s) required for the propagation of feature annotation.</text>
</comment>
<dbReference type="GO" id="GO:0033973">
    <property type="term" value="F:dCTP deaminase (dUMP-forming) activity"/>
    <property type="evidence" value="ECO:0007669"/>
    <property type="project" value="UniProtKB-UniRule"/>
</dbReference>
<organism evidence="4 5">
    <name type="scientific">Candidatus Wolfebacteria bacterium GW2011_GWB1_41_12</name>
    <dbReference type="NCBI Taxonomy" id="1619006"/>
    <lineage>
        <taxon>Bacteria</taxon>
        <taxon>Candidatus Wolfeibacteriota</taxon>
    </lineage>
</organism>
<feature type="binding site" evidence="3">
    <location>
        <position position="120"/>
    </location>
    <ligand>
        <name>dCTP</name>
        <dbReference type="ChEBI" id="CHEBI:61481"/>
    </ligand>
</feature>
<comment type="similarity">
    <text evidence="3">Belongs to the dCTP deaminase family.</text>
</comment>
<comment type="pathway">
    <text evidence="3">Pyrimidine metabolism; dUMP biosynthesis; dUMP from dCTP: step 1/1.</text>
</comment>
<comment type="subunit">
    <text evidence="3">Homotrimer.</text>
</comment>
<dbReference type="Proteomes" id="UP000033918">
    <property type="component" value="Unassembled WGS sequence"/>
</dbReference>
<comment type="function">
    <text evidence="3">Bifunctional enzyme that catalyzes both the deamination of dCTP to dUTP and the hydrolysis of dUTP to dUMP without releasing the toxic dUTP intermediate.</text>
</comment>
<dbReference type="UniPathway" id="UPA00610">
    <property type="reaction ID" value="UER00667"/>
</dbReference>
<feature type="active site" description="Proton donor/acceptor" evidence="3">
    <location>
        <position position="130"/>
    </location>
</feature>
<evidence type="ECO:0000256" key="2">
    <source>
        <dbReference type="ARBA" id="ARBA00023080"/>
    </source>
</evidence>
<dbReference type="GO" id="GO:0006226">
    <property type="term" value="P:dUMP biosynthetic process"/>
    <property type="evidence" value="ECO:0007669"/>
    <property type="project" value="UniProtKB-UniRule"/>
</dbReference>
<comment type="caution">
    <text evidence="4">The sequence shown here is derived from an EMBL/GenBank/DDBJ whole genome shotgun (WGS) entry which is preliminary data.</text>
</comment>
<dbReference type="GO" id="GO:0008829">
    <property type="term" value="F:dCTP deaminase activity"/>
    <property type="evidence" value="ECO:0007669"/>
    <property type="project" value="InterPro"/>
</dbReference>
<dbReference type="EC" id="3.5.4.30" evidence="3"/>
<dbReference type="GO" id="GO:0000166">
    <property type="term" value="F:nucleotide binding"/>
    <property type="evidence" value="ECO:0007669"/>
    <property type="project" value="UniProtKB-KW"/>
</dbReference>
<dbReference type="SUPFAM" id="SSF51283">
    <property type="entry name" value="dUTPase-like"/>
    <property type="match status" value="1"/>
</dbReference>
<sequence length="186" mass="20911">MILSDRDIKKTIKEGKLVFKPKLDVDQIGPASVDLKLSPIFKVFHPERNSLLDIKKELPKDFYKTYKLKDAESFVLHPNNFVLTSTVEYIKVPADLVVRVEGKSSLARMGILVHSAGFVDPGFEGTLTLEISNQSNIAVALYPNMHICQIAVEYLSSPAEIPYNKRKKSLYSKQKGPMGVKTKNLF</sequence>
<keyword evidence="2 3" id="KW-0546">Nucleotide metabolism</keyword>
<dbReference type="CDD" id="cd07557">
    <property type="entry name" value="trimeric_dUTPase"/>
    <property type="match status" value="1"/>
</dbReference>
<dbReference type="HAMAP" id="MF_00146">
    <property type="entry name" value="dCTP_deaminase"/>
    <property type="match status" value="1"/>
</dbReference>
<evidence type="ECO:0000313" key="5">
    <source>
        <dbReference type="Proteomes" id="UP000033918"/>
    </source>
</evidence>
<dbReference type="InterPro" id="IPR036157">
    <property type="entry name" value="dUTPase-like_sf"/>
</dbReference>
<name>A0A0G0UNQ5_9BACT</name>
<dbReference type="GO" id="GO:0006229">
    <property type="term" value="P:dUTP biosynthetic process"/>
    <property type="evidence" value="ECO:0007669"/>
    <property type="project" value="InterPro"/>
</dbReference>
<keyword evidence="1 3" id="KW-0378">Hydrolase</keyword>
<dbReference type="EMBL" id="LCAK01000001">
    <property type="protein sequence ID" value="KKR89111.1"/>
    <property type="molecule type" value="Genomic_DNA"/>
</dbReference>
<dbReference type="Pfam" id="PF22769">
    <property type="entry name" value="DCD"/>
    <property type="match status" value="1"/>
</dbReference>
<feature type="binding site" evidence="3">
    <location>
        <position position="174"/>
    </location>
    <ligand>
        <name>dCTP</name>
        <dbReference type="ChEBI" id="CHEBI:61481"/>
    </ligand>
</feature>
<feature type="binding site" evidence="3">
    <location>
        <position position="163"/>
    </location>
    <ligand>
        <name>dCTP</name>
        <dbReference type="ChEBI" id="CHEBI:61481"/>
    </ligand>
</feature>
<evidence type="ECO:0000313" key="4">
    <source>
        <dbReference type="EMBL" id="KKR89111.1"/>
    </source>
</evidence>
<dbReference type="PANTHER" id="PTHR42680:SF3">
    <property type="entry name" value="DCTP DEAMINASE"/>
    <property type="match status" value="1"/>
</dbReference>
<dbReference type="Gene3D" id="2.70.40.10">
    <property type="match status" value="1"/>
</dbReference>
<evidence type="ECO:0000256" key="3">
    <source>
        <dbReference type="HAMAP-Rule" id="MF_00146"/>
    </source>
</evidence>
<feature type="binding site" evidence="3">
    <location>
        <position position="149"/>
    </location>
    <ligand>
        <name>dCTP</name>
        <dbReference type="ChEBI" id="CHEBI:61481"/>
    </ligand>
</feature>
<proteinExistence type="inferred from homology"/>
<feature type="site" description="Important for bifunctional activity" evidence="3">
    <location>
        <begin position="117"/>
        <end position="118"/>
    </location>
</feature>
<dbReference type="AlphaFoldDB" id="A0A0G0UNQ5"/>
<accession>A0A0G0UNQ5</accession>